<dbReference type="AlphaFoldDB" id="A0AA40VLM9"/>
<dbReference type="EMBL" id="JACIFH010000001">
    <property type="protein sequence ID" value="MBB4138992.1"/>
    <property type="molecule type" value="Genomic_DNA"/>
</dbReference>
<sequence length="164" mass="17633">MSGPVAVIVLSRLEAAHLTALTTQFTDLVADTVDATADPAVARLVPDAYRDDADAAQEFRSLTEADLLHRRADDAALVLASLLADGETLDPAQMDAGDAQQEFAVALDADHSGAWLRTLSALRLVLASRLGIETEDDHDADDQRYAIYDWLGYRLDGLVQALDA</sequence>
<gene>
    <name evidence="1" type="ORF">BKA10_000786</name>
</gene>
<dbReference type="Proteomes" id="UP000549113">
    <property type="component" value="Unassembled WGS sequence"/>
</dbReference>
<dbReference type="RefSeq" id="WP_183498698.1">
    <property type="nucleotide sequence ID" value="NZ_BAABCO010000001.1"/>
</dbReference>
<reference evidence="1 2" key="1">
    <citation type="submission" date="2020-08" db="EMBL/GenBank/DDBJ databases">
        <title>Sequencing the genomes of 1000 actinobacteria strains.</title>
        <authorList>
            <person name="Klenk H.-P."/>
        </authorList>
    </citation>
    <scope>NUCLEOTIDE SEQUENCE [LARGE SCALE GENOMIC DNA]</scope>
    <source>
        <strain evidence="1 2">DSM 19600</strain>
    </source>
</reference>
<keyword evidence="2" id="KW-1185">Reference proteome</keyword>
<protein>
    <recommendedName>
        <fullName evidence="3">DUF2017 domain-containing protein</fullName>
    </recommendedName>
</protein>
<accession>A0AA40VLM9</accession>
<evidence type="ECO:0000313" key="1">
    <source>
        <dbReference type="EMBL" id="MBB4138992.1"/>
    </source>
</evidence>
<evidence type="ECO:0008006" key="3">
    <source>
        <dbReference type="Google" id="ProtNLM"/>
    </source>
</evidence>
<organism evidence="1 2">
    <name type="scientific">Microbacterium invictum</name>
    <dbReference type="NCBI Taxonomy" id="515415"/>
    <lineage>
        <taxon>Bacteria</taxon>
        <taxon>Bacillati</taxon>
        <taxon>Actinomycetota</taxon>
        <taxon>Actinomycetes</taxon>
        <taxon>Micrococcales</taxon>
        <taxon>Microbacteriaceae</taxon>
        <taxon>Microbacterium</taxon>
    </lineage>
</organism>
<evidence type="ECO:0000313" key="2">
    <source>
        <dbReference type="Proteomes" id="UP000549113"/>
    </source>
</evidence>
<proteinExistence type="predicted"/>
<comment type="caution">
    <text evidence="1">The sequence shown here is derived from an EMBL/GenBank/DDBJ whole genome shotgun (WGS) entry which is preliminary data.</text>
</comment>
<name>A0AA40VLM9_9MICO</name>
<dbReference type="InterPro" id="IPR018561">
    <property type="entry name" value="AosR"/>
</dbReference>
<dbReference type="Pfam" id="PF09438">
    <property type="entry name" value="DUF2017"/>
    <property type="match status" value="1"/>
</dbReference>